<gene>
    <name evidence="1" type="ORF">FA95DRAFT_1115624</name>
</gene>
<evidence type="ECO:0000313" key="2">
    <source>
        <dbReference type="Proteomes" id="UP000814033"/>
    </source>
</evidence>
<dbReference type="Proteomes" id="UP000814033">
    <property type="component" value="Unassembled WGS sequence"/>
</dbReference>
<comment type="caution">
    <text evidence="1">The sequence shown here is derived from an EMBL/GenBank/DDBJ whole genome shotgun (WGS) entry which is preliminary data.</text>
</comment>
<dbReference type="EMBL" id="MU276376">
    <property type="protein sequence ID" value="KAI0038987.1"/>
    <property type="molecule type" value="Genomic_DNA"/>
</dbReference>
<name>A0ACB8R519_9AGAM</name>
<sequence>MRSLLYPRTEEELRADGFPEDAIKEVLSGEFDWATTGAIWRAGEQDLDDALQNMAVCNAALAEHDAILHDVEESMVEMKEQMEVIERRVLAKSEEVAFRESKTIATLQRDVLLLRKAHQAVEKAAEASIINEYRTSAIDEFRRSILVETRLFRRVSLGR</sequence>
<accession>A0ACB8R519</accession>
<reference evidence="1" key="2">
    <citation type="journal article" date="2022" name="New Phytol.">
        <title>Evolutionary transition to the ectomycorrhizal habit in the genomes of a hyperdiverse lineage of mushroom-forming fungi.</title>
        <authorList>
            <person name="Looney B."/>
            <person name="Miyauchi S."/>
            <person name="Morin E."/>
            <person name="Drula E."/>
            <person name="Courty P.E."/>
            <person name="Kohler A."/>
            <person name="Kuo A."/>
            <person name="LaButti K."/>
            <person name="Pangilinan J."/>
            <person name="Lipzen A."/>
            <person name="Riley R."/>
            <person name="Andreopoulos W."/>
            <person name="He G."/>
            <person name="Johnson J."/>
            <person name="Nolan M."/>
            <person name="Tritt A."/>
            <person name="Barry K.W."/>
            <person name="Grigoriev I.V."/>
            <person name="Nagy L.G."/>
            <person name="Hibbett D."/>
            <person name="Henrissat B."/>
            <person name="Matheny P.B."/>
            <person name="Labbe J."/>
            <person name="Martin F.M."/>
        </authorList>
    </citation>
    <scope>NUCLEOTIDE SEQUENCE</scope>
    <source>
        <strain evidence="1">FP105234-sp</strain>
    </source>
</reference>
<organism evidence="1 2">
    <name type="scientific">Auriscalpium vulgare</name>
    <dbReference type="NCBI Taxonomy" id="40419"/>
    <lineage>
        <taxon>Eukaryota</taxon>
        <taxon>Fungi</taxon>
        <taxon>Dikarya</taxon>
        <taxon>Basidiomycota</taxon>
        <taxon>Agaricomycotina</taxon>
        <taxon>Agaricomycetes</taxon>
        <taxon>Russulales</taxon>
        <taxon>Auriscalpiaceae</taxon>
        <taxon>Auriscalpium</taxon>
    </lineage>
</organism>
<proteinExistence type="predicted"/>
<protein>
    <submittedName>
        <fullName evidence="1">Uncharacterized protein</fullName>
    </submittedName>
</protein>
<evidence type="ECO:0000313" key="1">
    <source>
        <dbReference type="EMBL" id="KAI0038987.1"/>
    </source>
</evidence>
<reference evidence="1" key="1">
    <citation type="submission" date="2021-02" db="EMBL/GenBank/DDBJ databases">
        <authorList>
            <consortium name="DOE Joint Genome Institute"/>
            <person name="Ahrendt S."/>
            <person name="Looney B.P."/>
            <person name="Miyauchi S."/>
            <person name="Morin E."/>
            <person name="Drula E."/>
            <person name="Courty P.E."/>
            <person name="Chicoki N."/>
            <person name="Fauchery L."/>
            <person name="Kohler A."/>
            <person name="Kuo A."/>
            <person name="Labutti K."/>
            <person name="Pangilinan J."/>
            <person name="Lipzen A."/>
            <person name="Riley R."/>
            <person name="Andreopoulos W."/>
            <person name="He G."/>
            <person name="Johnson J."/>
            <person name="Barry K.W."/>
            <person name="Grigoriev I.V."/>
            <person name="Nagy L."/>
            <person name="Hibbett D."/>
            <person name="Henrissat B."/>
            <person name="Matheny P.B."/>
            <person name="Labbe J."/>
            <person name="Martin F."/>
        </authorList>
    </citation>
    <scope>NUCLEOTIDE SEQUENCE</scope>
    <source>
        <strain evidence="1">FP105234-sp</strain>
    </source>
</reference>
<keyword evidence="2" id="KW-1185">Reference proteome</keyword>